<comment type="caution">
    <text evidence="3">The sequence shown here is derived from an EMBL/GenBank/DDBJ whole genome shotgun (WGS) entry which is preliminary data.</text>
</comment>
<dbReference type="AlphaFoldDB" id="A0A6L5Z2M3"/>
<dbReference type="Gene3D" id="3.30.360.10">
    <property type="entry name" value="Dihydrodipicolinate Reductase, domain 2"/>
    <property type="match status" value="1"/>
</dbReference>
<evidence type="ECO:0000259" key="2">
    <source>
        <dbReference type="Pfam" id="PF22725"/>
    </source>
</evidence>
<dbReference type="SUPFAM" id="SSF51735">
    <property type="entry name" value="NAD(P)-binding Rossmann-fold domains"/>
    <property type="match status" value="1"/>
</dbReference>
<dbReference type="Gene3D" id="3.40.50.720">
    <property type="entry name" value="NAD(P)-binding Rossmann-like Domain"/>
    <property type="match status" value="1"/>
</dbReference>
<organism evidence="3 4">
    <name type="scientific">Halovulum marinum</name>
    <dbReference type="NCBI Taxonomy" id="2662447"/>
    <lineage>
        <taxon>Bacteria</taxon>
        <taxon>Pseudomonadati</taxon>
        <taxon>Pseudomonadota</taxon>
        <taxon>Alphaproteobacteria</taxon>
        <taxon>Rhodobacterales</taxon>
        <taxon>Paracoccaceae</taxon>
        <taxon>Halovulum</taxon>
    </lineage>
</organism>
<dbReference type="GO" id="GO:0000166">
    <property type="term" value="F:nucleotide binding"/>
    <property type="evidence" value="ECO:0007669"/>
    <property type="project" value="InterPro"/>
</dbReference>
<dbReference type="InterPro" id="IPR055170">
    <property type="entry name" value="GFO_IDH_MocA-like_dom"/>
</dbReference>
<keyword evidence="4" id="KW-1185">Reference proteome</keyword>
<gene>
    <name evidence="3" type="ORF">GE300_13035</name>
</gene>
<feature type="domain" description="GFO/IDH/MocA-like oxidoreductase" evidence="2">
    <location>
        <begin position="131"/>
        <end position="248"/>
    </location>
</feature>
<dbReference type="EMBL" id="WIND01000010">
    <property type="protein sequence ID" value="MSU90529.1"/>
    <property type="molecule type" value="Genomic_DNA"/>
</dbReference>
<protein>
    <submittedName>
        <fullName evidence="3">Gfo/Idh/MocA family oxidoreductase</fullName>
    </submittedName>
</protein>
<dbReference type="Pfam" id="PF22725">
    <property type="entry name" value="GFO_IDH_MocA_C3"/>
    <property type="match status" value="1"/>
</dbReference>
<dbReference type="InterPro" id="IPR036291">
    <property type="entry name" value="NAD(P)-bd_dom_sf"/>
</dbReference>
<proteinExistence type="predicted"/>
<name>A0A6L5Z2M3_9RHOB</name>
<reference evidence="3 4" key="1">
    <citation type="submission" date="2019-10" db="EMBL/GenBank/DDBJ databases">
        <title>Cognatihalovulum marinum gen. nov. sp. nov., a new member of the family Rhodobacteraceae isolated from deep seawater of the Northwest Indian Ocean.</title>
        <authorList>
            <person name="Ruan C."/>
            <person name="Wang J."/>
            <person name="Zheng X."/>
            <person name="Song L."/>
            <person name="Zhu Y."/>
            <person name="Huang Y."/>
            <person name="Lu Z."/>
            <person name="Du W."/>
            <person name="Huang L."/>
            <person name="Dai X."/>
        </authorList>
    </citation>
    <scope>NUCLEOTIDE SEQUENCE [LARGE SCALE GENOMIC DNA]</scope>
    <source>
        <strain evidence="3 4">2CG4</strain>
    </source>
</reference>
<evidence type="ECO:0000313" key="3">
    <source>
        <dbReference type="EMBL" id="MSU90529.1"/>
    </source>
</evidence>
<feature type="domain" description="Gfo/Idh/MocA-like oxidoreductase N-terminal" evidence="1">
    <location>
        <begin position="5"/>
        <end position="121"/>
    </location>
</feature>
<dbReference type="InterPro" id="IPR000683">
    <property type="entry name" value="Gfo/Idh/MocA-like_OxRdtase_N"/>
</dbReference>
<dbReference type="RefSeq" id="WP_154447023.1">
    <property type="nucleotide sequence ID" value="NZ_WIND01000010.1"/>
</dbReference>
<evidence type="ECO:0000313" key="4">
    <source>
        <dbReference type="Proteomes" id="UP000474957"/>
    </source>
</evidence>
<dbReference type="PANTHER" id="PTHR43708">
    <property type="entry name" value="CONSERVED EXPRESSED OXIDOREDUCTASE (EUROFUNG)"/>
    <property type="match status" value="1"/>
</dbReference>
<dbReference type="Proteomes" id="UP000474957">
    <property type="component" value="Unassembled WGS sequence"/>
</dbReference>
<dbReference type="SUPFAM" id="SSF55347">
    <property type="entry name" value="Glyceraldehyde-3-phosphate dehydrogenase-like, C-terminal domain"/>
    <property type="match status" value="1"/>
</dbReference>
<sequence>MTDRRVAVVGGGYFARYQIAAWTRIAGVALTCVADGAAGARARVRAEFAGLPVVEDAEAALDLGPLDILDIATPPAAHAGLIRRALGRVPCVICQKPFCNSVEEARDITAEAEAAGTRLVVHENFRFQPWYREAARLLASGRLGAVAQARFALRPGDGAGADAYLDRQPYFRAMPRFLIHETGIHLIDVFRFLFGAPAGVYADLRRVNPVIVGEDAALVILDLAGGGRALFDGNRTLDHAAHDPRLTMGELEIEGAAASLRLTGDGRLWLRERGAAAWAEHPHVFVDRDFGGDCVQAFQQHVVDALDGRGGIETLARDYLANLEVERLVYQSAAEGRKIEIGPPGGDGR</sequence>
<accession>A0A6L5Z2M3</accession>
<dbReference type="Pfam" id="PF01408">
    <property type="entry name" value="GFO_IDH_MocA"/>
    <property type="match status" value="1"/>
</dbReference>
<dbReference type="PANTHER" id="PTHR43708:SF8">
    <property type="entry name" value="OXIDOREDUCTASE"/>
    <property type="match status" value="1"/>
</dbReference>
<evidence type="ECO:0000259" key="1">
    <source>
        <dbReference type="Pfam" id="PF01408"/>
    </source>
</evidence>
<dbReference type="InterPro" id="IPR051317">
    <property type="entry name" value="Gfo/Idh/MocA_oxidoreduct"/>
</dbReference>